<dbReference type="GO" id="GO:0004519">
    <property type="term" value="F:endonuclease activity"/>
    <property type="evidence" value="ECO:0007669"/>
    <property type="project" value="InterPro"/>
</dbReference>
<protein>
    <submittedName>
        <fullName evidence="1">mRNA interferase HigB</fullName>
    </submittedName>
</protein>
<reference evidence="2" key="1">
    <citation type="submission" date="2016-10" db="EMBL/GenBank/DDBJ databases">
        <authorList>
            <person name="Varghese N."/>
            <person name="Submissions S."/>
        </authorList>
    </citation>
    <scope>NUCLEOTIDE SEQUENCE [LARGE SCALE GENOMIC DNA]</scope>
    <source>
        <strain evidence="2">DSM 5918</strain>
    </source>
</reference>
<gene>
    <name evidence="1" type="ORF">SAMN04488082_10984</name>
</gene>
<dbReference type="AlphaFoldDB" id="A0A1I3V6L3"/>
<evidence type="ECO:0000313" key="2">
    <source>
        <dbReference type="Proteomes" id="UP000198635"/>
    </source>
</evidence>
<dbReference type="GO" id="GO:0003723">
    <property type="term" value="F:RNA binding"/>
    <property type="evidence" value="ECO:0007669"/>
    <property type="project" value="InterPro"/>
</dbReference>
<keyword evidence="2" id="KW-1185">Reference proteome</keyword>
<dbReference type="EMBL" id="FORX01000009">
    <property type="protein sequence ID" value="SFJ90935.1"/>
    <property type="molecule type" value="Genomic_DNA"/>
</dbReference>
<dbReference type="Pfam" id="PF09907">
    <property type="entry name" value="HigB_toxin"/>
    <property type="match status" value="1"/>
</dbReference>
<sequence>MAGMNVLSRKTLNCYCEKYAEARGNLLAWYDLVSKKRYANHAELKKDFPSADHIGGTRYVFNIKGNNFRLIVWIRFEVGQMYVKWFGTHAEYDKIKAAEVPYDDPCH</sequence>
<dbReference type="Proteomes" id="UP000198635">
    <property type="component" value="Unassembled WGS sequence"/>
</dbReference>
<dbReference type="GO" id="GO:0110001">
    <property type="term" value="C:toxin-antitoxin complex"/>
    <property type="evidence" value="ECO:0007669"/>
    <property type="project" value="InterPro"/>
</dbReference>
<name>A0A1I3V6L3_9BACT</name>
<dbReference type="InterPro" id="IPR018669">
    <property type="entry name" value="Toxin_HigB"/>
</dbReference>
<dbReference type="RefSeq" id="WP_218143763.1">
    <property type="nucleotide sequence ID" value="NZ_FORX01000009.1"/>
</dbReference>
<organism evidence="1 2">
    <name type="scientific">Desulfomicrobium apsheronum</name>
    <dbReference type="NCBI Taxonomy" id="52560"/>
    <lineage>
        <taxon>Bacteria</taxon>
        <taxon>Pseudomonadati</taxon>
        <taxon>Thermodesulfobacteriota</taxon>
        <taxon>Desulfovibrionia</taxon>
        <taxon>Desulfovibrionales</taxon>
        <taxon>Desulfomicrobiaceae</taxon>
        <taxon>Desulfomicrobium</taxon>
    </lineage>
</organism>
<accession>A0A1I3V6L3</accession>
<dbReference type="STRING" id="52560.SAMN04488082_10984"/>
<proteinExistence type="predicted"/>
<evidence type="ECO:0000313" key="1">
    <source>
        <dbReference type="EMBL" id="SFJ90935.1"/>
    </source>
</evidence>